<reference evidence="1 2" key="1">
    <citation type="submission" date="2024-02" db="EMBL/GenBank/DDBJ databases">
        <title>Seven novel Bacillus-like species.</title>
        <authorList>
            <person name="Liu G."/>
        </authorList>
    </citation>
    <scope>NUCLEOTIDE SEQUENCE [LARGE SCALE GENOMIC DNA]</scope>
    <source>
        <strain evidence="1 2">FJAT-53654</strain>
    </source>
</reference>
<protein>
    <submittedName>
        <fullName evidence="1">Uncharacterized protein</fullName>
    </submittedName>
</protein>
<sequence>MGNKKVVVYEIKSNSRSLHDDLIKNIKKKNDDVINQAISYVQSNQIAHTADSKFWSNKHK</sequence>
<dbReference type="EMBL" id="CP147403">
    <property type="protein sequence ID" value="WXB87137.1"/>
    <property type="molecule type" value="Genomic_DNA"/>
</dbReference>
<proteinExistence type="predicted"/>
<evidence type="ECO:0000313" key="2">
    <source>
        <dbReference type="Proteomes" id="UP001368328"/>
    </source>
</evidence>
<name>A0ABZ2MPD4_9BACI</name>
<gene>
    <name evidence="1" type="ORF">WCV66_18105</name>
</gene>
<accession>A0ABZ2MPD4</accession>
<dbReference type="Proteomes" id="UP001368328">
    <property type="component" value="Chromosome"/>
</dbReference>
<dbReference type="RefSeq" id="WP_338786396.1">
    <property type="nucleotide sequence ID" value="NZ_CP147403.1"/>
</dbReference>
<evidence type="ECO:0000313" key="1">
    <source>
        <dbReference type="EMBL" id="WXB87137.1"/>
    </source>
</evidence>
<keyword evidence="2" id="KW-1185">Reference proteome</keyword>
<organism evidence="1 2">
    <name type="scientific">Metabacillus rhizosphaerae</name>
    <dbReference type="NCBI Taxonomy" id="3117747"/>
    <lineage>
        <taxon>Bacteria</taxon>
        <taxon>Bacillati</taxon>
        <taxon>Bacillota</taxon>
        <taxon>Bacilli</taxon>
        <taxon>Bacillales</taxon>
        <taxon>Bacillaceae</taxon>
        <taxon>Metabacillus</taxon>
    </lineage>
</organism>